<sequence length="180" mass="19720">MDNRTRHVLSALRKILRTTEQNNRQLMRETGLTPSQFVFMQLLEEGGEQTAGQLAARLGITQATATGIIHRLEELGMVRRRRGEKDRRQVWLSLTEEGRKALETAPDGIHARFLESFAALEDWEQLMLIAALERVAAMLGNEDAHAAAVLDASDVLAPRAGAEAAAPAGAGRSEPSDPRS</sequence>
<dbReference type="GO" id="GO:0003677">
    <property type="term" value="F:DNA binding"/>
    <property type="evidence" value="ECO:0007669"/>
    <property type="project" value="UniProtKB-KW"/>
</dbReference>
<proteinExistence type="predicted"/>
<dbReference type="InterPro" id="IPR000835">
    <property type="entry name" value="HTH_MarR-typ"/>
</dbReference>
<dbReference type="PROSITE" id="PS50995">
    <property type="entry name" value="HTH_MARR_2"/>
    <property type="match status" value="1"/>
</dbReference>
<dbReference type="SUPFAM" id="SSF46785">
    <property type="entry name" value="Winged helix' DNA-binding domain"/>
    <property type="match status" value="1"/>
</dbReference>
<protein>
    <submittedName>
        <fullName evidence="6">DNA-binding transcriptional regulator, MarR family</fullName>
    </submittedName>
</protein>
<keyword evidence="1" id="KW-0805">Transcription regulation</keyword>
<reference evidence="7" key="1">
    <citation type="submission" date="2016-10" db="EMBL/GenBank/DDBJ databases">
        <authorList>
            <person name="Varghese N."/>
            <person name="Submissions S."/>
        </authorList>
    </citation>
    <scope>NUCLEOTIDE SEQUENCE [LARGE SCALE GENOMIC DNA]</scope>
    <source>
        <strain evidence="7">CGMCC 1.10789</strain>
    </source>
</reference>
<organism evidence="6 7">
    <name type="scientific">Meinhardsimonia xiamenensis</name>
    <dbReference type="NCBI Taxonomy" id="990712"/>
    <lineage>
        <taxon>Bacteria</taxon>
        <taxon>Pseudomonadati</taxon>
        <taxon>Pseudomonadota</taxon>
        <taxon>Alphaproteobacteria</taxon>
        <taxon>Rhodobacterales</taxon>
        <taxon>Paracoccaceae</taxon>
        <taxon>Meinhardsimonia</taxon>
    </lineage>
</organism>
<dbReference type="EMBL" id="FNFV01000011">
    <property type="protein sequence ID" value="SDL09535.1"/>
    <property type="molecule type" value="Genomic_DNA"/>
</dbReference>
<dbReference type="OrthoDB" id="8447118at2"/>
<dbReference type="STRING" id="990712.SAMN05216257_11133"/>
<evidence type="ECO:0000256" key="4">
    <source>
        <dbReference type="SAM" id="MobiDB-lite"/>
    </source>
</evidence>
<dbReference type="InterPro" id="IPR036390">
    <property type="entry name" value="WH_DNA-bd_sf"/>
</dbReference>
<keyword evidence="7" id="KW-1185">Reference proteome</keyword>
<keyword evidence="3" id="KW-0804">Transcription</keyword>
<evidence type="ECO:0000259" key="5">
    <source>
        <dbReference type="PROSITE" id="PS50995"/>
    </source>
</evidence>
<feature type="region of interest" description="Disordered" evidence="4">
    <location>
        <begin position="160"/>
        <end position="180"/>
    </location>
</feature>
<dbReference type="GO" id="GO:0003700">
    <property type="term" value="F:DNA-binding transcription factor activity"/>
    <property type="evidence" value="ECO:0007669"/>
    <property type="project" value="InterPro"/>
</dbReference>
<dbReference type="RefSeq" id="WP_143004506.1">
    <property type="nucleotide sequence ID" value="NZ_FNFV01000011.1"/>
</dbReference>
<evidence type="ECO:0000313" key="7">
    <source>
        <dbReference type="Proteomes" id="UP000199328"/>
    </source>
</evidence>
<dbReference type="Proteomes" id="UP000199328">
    <property type="component" value="Unassembled WGS sequence"/>
</dbReference>
<dbReference type="PRINTS" id="PR00598">
    <property type="entry name" value="HTHMARR"/>
</dbReference>
<evidence type="ECO:0000256" key="2">
    <source>
        <dbReference type="ARBA" id="ARBA00023125"/>
    </source>
</evidence>
<dbReference type="Gene3D" id="1.10.10.10">
    <property type="entry name" value="Winged helix-like DNA-binding domain superfamily/Winged helix DNA-binding domain"/>
    <property type="match status" value="1"/>
</dbReference>
<accession>A0A1G9H9J8</accession>
<dbReference type="PANTHER" id="PTHR42756">
    <property type="entry name" value="TRANSCRIPTIONAL REGULATOR, MARR"/>
    <property type="match status" value="1"/>
</dbReference>
<dbReference type="SMART" id="SM00347">
    <property type="entry name" value="HTH_MARR"/>
    <property type="match status" value="1"/>
</dbReference>
<gene>
    <name evidence="6" type="ORF">SAMN05216257_11133</name>
</gene>
<dbReference type="AlphaFoldDB" id="A0A1G9H9J8"/>
<evidence type="ECO:0000256" key="1">
    <source>
        <dbReference type="ARBA" id="ARBA00023015"/>
    </source>
</evidence>
<evidence type="ECO:0000313" key="6">
    <source>
        <dbReference type="EMBL" id="SDL09535.1"/>
    </source>
</evidence>
<evidence type="ECO:0000256" key="3">
    <source>
        <dbReference type="ARBA" id="ARBA00023163"/>
    </source>
</evidence>
<keyword evidence="2 6" id="KW-0238">DNA-binding</keyword>
<feature type="compositionally biased region" description="Low complexity" evidence="4">
    <location>
        <begin position="160"/>
        <end position="173"/>
    </location>
</feature>
<dbReference type="Pfam" id="PF01047">
    <property type="entry name" value="MarR"/>
    <property type="match status" value="1"/>
</dbReference>
<dbReference type="InterPro" id="IPR036388">
    <property type="entry name" value="WH-like_DNA-bd_sf"/>
</dbReference>
<feature type="domain" description="HTH marR-type" evidence="5">
    <location>
        <begin position="5"/>
        <end position="137"/>
    </location>
</feature>
<name>A0A1G9H9J8_9RHOB</name>
<dbReference type="PANTHER" id="PTHR42756:SF1">
    <property type="entry name" value="TRANSCRIPTIONAL REPRESSOR OF EMRAB OPERON"/>
    <property type="match status" value="1"/>
</dbReference>